<dbReference type="EMBL" id="WTVR01000009">
    <property type="protein sequence ID" value="NMF88118.1"/>
    <property type="molecule type" value="Genomic_DNA"/>
</dbReference>
<gene>
    <name evidence="1" type="ORF">GPA26_06440</name>
</gene>
<dbReference type="Proteomes" id="UP000652074">
    <property type="component" value="Unassembled WGS sequence"/>
</dbReference>
<dbReference type="RefSeq" id="WP_169205549.1">
    <property type="nucleotide sequence ID" value="NZ_CP059560.1"/>
</dbReference>
<sequence>MNFEIDPRLAHLDAAQLTALIDRYHAGEQVIDLLTEFQIPCAPSQLSRLLPPKRLPDRQWVACAAPLIQGCRSRPGAPASEGSVRGSAGAHRVAEFCEGTVRVDRAIEGLHHDAMQRRAANEAYCRARWNYAERVHTPDDLRLAEAVALLTVVRCGGWIANGSVGAVGYSAVPLAPAGPLGSQLLSSLVAARVIAPDMESPVEAFSATDVELPAYPYVTYWRILAPSPMSLVEQIEHAAACGEWPDTWRNALGDLRLMLALAECQEFADFCLMQGGLPDAPEVATDALLRDLLRDFSVAQCFRILRAGAHATSDFVVRKRANRRHAANYFVGECQRWADRARTEGWALEPGSRNNNYPRSQLSHVLYDVFLGIGEKGFVEPLGV</sequence>
<organism evidence="1 2">
    <name type="scientific">Aromatoleum petrolei</name>
    <dbReference type="NCBI Taxonomy" id="76116"/>
    <lineage>
        <taxon>Bacteria</taxon>
        <taxon>Pseudomonadati</taxon>
        <taxon>Pseudomonadota</taxon>
        <taxon>Betaproteobacteria</taxon>
        <taxon>Rhodocyclales</taxon>
        <taxon>Rhodocyclaceae</taxon>
        <taxon>Aromatoleum</taxon>
    </lineage>
</organism>
<reference evidence="1 2" key="1">
    <citation type="submission" date="2019-12" db="EMBL/GenBank/DDBJ databases">
        <title>Comparative genomics gives insights into the taxonomy of the Azoarcus-Aromatoleum group and reveals separate origins of nif in the plant-associated Azoarcus and non-plant-associated Aromatoleum sub-groups.</title>
        <authorList>
            <person name="Lafos M."/>
            <person name="Maluk M."/>
            <person name="Batista M."/>
            <person name="Junghare M."/>
            <person name="Carmona M."/>
            <person name="Faoro H."/>
            <person name="Cruz L.M."/>
            <person name="Battistoni F."/>
            <person name="De Souza E."/>
            <person name="Pedrosa F."/>
            <person name="Chen W.-M."/>
            <person name="Poole P.S."/>
            <person name="Dixon R.A."/>
            <person name="James E.K."/>
        </authorList>
    </citation>
    <scope>NUCLEOTIDE SEQUENCE [LARGE SCALE GENOMIC DNA]</scope>
    <source>
        <strain evidence="1 2">ToN1</strain>
    </source>
</reference>
<evidence type="ECO:0000313" key="2">
    <source>
        <dbReference type="Proteomes" id="UP000652074"/>
    </source>
</evidence>
<accession>A0ABX1MJJ3</accession>
<protein>
    <submittedName>
        <fullName evidence="1">Uncharacterized protein</fullName>
    </submittedName>
</protein>
<evidence type="ECO:0000313" key="1">
    <source>
        <dbReference type="EMBL" id="NMF88118.1"/>
    </source>
</evidence>
<keyword evidence="2" id="KW-1185">Reference proteome</keyword>
<comment type="caution">
    <text evidence="1">The sequence shown here is derived from an EMBL/GenBank/DDBJ whole genome shotgun (WGS) entry which is preliminary data.</text>
</comment>
<proteinExistence type="predicted"/>
<name>A0ABX1MJJ3_9RHOO</name>